<comment type="caution">
    <text evidence="1">The sequence shown here is derived from an EMBL/GenBank/DDBJ whole genome shotgun (WGS) entry which is preliminary data.</text>
</comment>
<organism evidence="1 2">
    <name type="scientific">Kribbella pratensis</name>
    <dbReference type="NCBI Taxonomy" id="2512112"/>
    <lineage>
        <taxon>Bacteria</taxon>
        <taxon>Bacillati</taxon>
        <taxon>Actinomycetota</taxon>
        <taxon>Actinomycetes</taxon>
        <taxon>Propionibacteriales</taxon>
        <taxon>Kribbellaceae</taxon>
        <taxon>Kribbella</taxon>
    </lineage>
</organism>
<name>A0A4R8CMR3_9ACTN</name>
<accession>A0A4R8CMR3</accession>
<evidence type="ECO:0000313" key="2">
    <source>
        <dbReference type="Proteomes" id="UP000295146"/>
    </source>
</evidence>
<evidence type="ECO:0000313" key="1">
    <source>
        <dbReference type="EMBL" id="TDW77382.1"/>
    </source>
</evidence>
<dbReference type="RefSeq" id="WP_134101865.1">
    <property type="nucleotide sequence ID" value="NZ_SODP01000001.1"/>
</dbReference>
<dbReference type="EMBL" id="SODP01000001">
    <property type="protein sequence ID" value="TDW77382.1"/>
    <property type="molecule type" value="Genomic_DNA"/>
</dbReference>
<gene>
    <name evidence="1" type="ORF">EV653_2548</name>
</gene>
<dbReference type="Proteomes" id="UP000295146">
    <property type="component" value="Unassembled WGS sequence"/>
</dbReference>
<reference evidence="1 2" key="1">
    <citation type="submission" date="2019-03" db="EMBL/GenBank/DDBJ databases">
        <title>Genomic Encyclopedia of Type Strains, Phase III (KMG-III): the genomes of soil and plant-associated and newly described type strains.</title>
        <authorList>
            <person name="Whitman W."/>
        </authorList>
    </citation>
    <scope>NUCLEOTIDE SEQUENCE [LARGE SCALE GENOMIC DNA]</scope>
    <source>
        <strain evidence="1 2">VKM Ac-2573</strain>
    </source>
</reference>
<sequence>MAGNEGQPKVPDLTAEWVEMFTNTPNPLSERLQNLEESGADTEARAAFLRGELHKLTRKDGPSK</sequence>
<proteinExistence type="predicted"/>
<dbReference type="AlphaFoldDB" id="A0A4R8CMR3"/>
<keyword evidence="2" id="KW-1185">Reference proteome</keyword>
<protein>
    <submittedName>
        <fullName evidence="1">Uncharacterized protein</fullName>
    </submittedName>
</protein>